<keyword evidence="4 7" id="KW-0328">Glycosyltransferase</keyword>
<protein>
    <recommendedName>
        <fullName evidence="7">Glycogen synthase</fullName>
        <ecNumber evidence="7">2.4.1.21</ecNumber>
    </recommendedName>
    <alternativeName>
        <fullName evidence="7">Starch [bacterial glycogen] synthase</fullName>
    </alternativeName>
</protein>
<accession>A0A2H0X7P6</accession>
<dbReference type="CDD" id="cd03791">
    <property type="entry name" value="GT5_Glycogen_synthase_DULL1-like"/>
    <property type="match status" value="1"/>
</dbReference>
<keyword evidence="5 7" id="KW-0808">Transferase</keyword>
<evidence type="ECO:0000256" key="6">
    <source>
        <dbReference type="ARBA" id="ARBA00023056"/>
    </source>
</evidence>
<evidence type="ECO:0000256" key="2">
    <source>
        <dbReference type="ARBA" id="ARBA00002764"/>
    </source>
</evidence>
<dbReference type="Pfam" id="PF00534">
    <property type="entry name" value="Glycos_transf_1"/>
    <property type="match status" value="1"/>
</dbReference>
<dbReference type="GO" id="GO:0009011">
    <property type="term" value="F:alpha-1,4-glucan glucosyltransferase (ADP-glucose donor) activity"/>
    <property type="evidence" value="ECO:0007669"/>
    <property type="project" value="UniProtKB-UniRule"/>
</dbReference>
<evidence type="ECO:0000256" key="4">
    <source>
        <dbReference type="ARBA" id="ARBA00022676"/>
    </source>
</evidence>
<evidence type="ECO:0000313" key="11">
    <source>
        <dbReference type="Proteomes" id="UP000231414"/>
    </source>
</evidence>
<proteinExistence type="inferred from homology"/>
<comment type="pathway">
    <text evidence="7">Glycan biosynthesis; glycogen biosynthesis.</text>
</comment>
<name>A0A2H0X7P6_UNCKA</name>
<comment type="caution">
    <text evidence="10">The sequence shown here is derived from an EMBL/GenBank/DDBJ whole genome shotgun (WGS) entry which is preliminary data.</text>
</comment>
<dbReference type="PANTHER" id="PTHR45825:SF11">
    <property type="entry name" value="ALPHA AMYLASE DOMAIN-CONTAINING PROTEIN"/>
    <property type="match status" value="1"/>
</dbReference>
<comment type="similarity">
    <text evidence="3 7">Belongs to the glycosyltransferase 1 family. Bacterial/plant glycogen synthase subfamily.</text>
</comment>
<comment type="catalytic activity">
    <reaction evidence="1 7">
        <text>[(1-&gt;4)-alpha-D-glucosyl](n) + ADP-alpha-D-glucose = [(1-&gt;4)-alpha-D-glucosyl](n+1) + ADP + H(+)</text>
        <dbReference type="Rhea" id="RHEA:18189"/>
        <dbReference type="Rhea" id="RHEA-COMP:9584"/>
        <dbReference type="Rhea" id="RHEA-COMP:9587"/>
        <dbReference type="ChEBI" id="CHEBI:15378"/>
        <dbReference type="ChEBI" id="CHEBI:15444"/>
        <dbReference type="ChEBI" id="CHEBI:57498"/>
        <dbReference type="ChEBI" id="CHEBI:456216"/>
        <dbReference type="EC" id="2.4.1.21"/>
    </reaction>
</comment>
<keyword evidence="6 7" id="KW-0320">Glycogen biosynthesis</keyword>
<evidence type="ECO:0000256" key="3">
    <source>
        <dbReference type="ARBA" id="ARBA00010281"/>
    </source>
</evidence>
<dbReference type="UniPathway" id="UPA00164"/>
<evidence type="ECO:0000313" key="10">
    <source>
        <dbReference type="EMBL" id="PIS20871.1"/>
    </source>
</evidence>
<sequence>MRVLFPIGECTPLAKVGGLGDIGGSLSKALQQLGLTVEVIMPRYETVLSSGLVLEPAEFRFGVDWEGKHHLISVYTTVIPDSGVKVWLLENEEYLSRGPIHFGSSALDESRQGFNRFSFFNLCIVEFLKKYREEYQVIHAHDWHTGLLFPLLKMSGIKIPTLFTVHNMYYQGCWDKSCLEDIRSLIEPYLYSSPRSGEQDKVNFLAQGLGLADAINTVSPTYAKEVLTPEFGEGLSPVILGRPDGIAGILNGIDLDFFNPATDSFIAKNYNVASWREGKNANKQAVCRELGWDESNVALAVMVARLGVQKGVEIVLEAFEHLLERPWRLVILGIGDDYQEKLLTQFNRHHHGRFMGIARFDEPLAHRLYAAGDFFLAPSRFEPCGLTQMIAMRYGALPIARATGGFLDTIQDGIDGFLFNNYSSEDLAVQLDRALGIYRHDSNLYQAMVGGAMGRDFSWDDSAEKYAEVYRSLV</sequence>
<dbReference type="NCBIfam" id="TIGR02095">
    <property type="entry name" value="glgA"/>
    <property type="match status" value="1"/>
</dbReference>
<organism evidence="10 11">
    <name type="scientific">candidate division WWE3 bacterium CG08_land_8_20_14_0_20_43_13</name>
    <dbReference type="NCBI Taxonomy" id="1975087"/>
    <lineage>
        <taxon>Bacteria</taxon>
        <taxon>Katanobacteria</taxon>
    </lineage>
</organism>
<dbReference type="GO" id="GO:0004373">
    <property type="term" value="F:alpha-1,4-glucan glucosyltransferase (UDP-glucose donor) activity"/>
    <property type="evidence" value="ECO:0007669"/>
    <property type="project" value="InterPro"/>
</dbReference>
<evidence type="ECO:0000256" key="7">
    <source>
        <dbReference type="HAMAP-Rule" id="MF_00484"/>
    </source>
</evidence>
<feature type="domain" description="Glycosyl transferase family 1" evidence="8">
    <location>
        <begin position="298"/>
        <end position="436"/>
    </location>
</feature>
<dbReference type="Proteomes" id="UP000231414">
    <property type="component" value="Unassembled WGS sequence"/>
</dbReference>
<reference evidence="11" key="1">
    <citation type="submission" date="2017-09" db="EMBL/GenBank/DDBJ databases">
        <title>Depth-based differentiation of microbial function through sediment-hosted aquifers and enrichment of novel symbionts in the deep terrestrial subsurface.</title>
        <authorList>
            <person name="Probst A.J."/>
            <person name="Ladd B."/>
            <person name="Jarett J.K."/>
            <person name="Geller-Mcgrath D.E."/>
            <person name="Sieber C.M.K."/>
            <person name="Emerson J.B."/>
            <person name="Anantharaman K."/>
            <person name="Thomas B.C."/>
            <person name="Malmstrom R."/>
            <person name="Stieglmeier M."/>
            <person name="Klingl A."/>
            <person name="Woyke T."/>
            <person name="Ryan C.M."/>
            <person name="Banfield J.F."/>
        </authorList>
    </citation>
    <scope>NUCLEOTIDE SEQUENCE [LARGE SCALE GENOMIC DNA]</scope>
</reference>
<dbReference type="InterPro" id="IPR011835">
    <property type="entry name" value="GS/SS"/>
</dbReference>
<feature type="domain" description="Starch synthase catalytic" evidence="9">
    <location>
        <begin position="2"/>
        <end position="238"/>
    </location>
</feature>
<dbReference type="Gene3D" id="3.40.50.2000">
    <property type="entry name" value="Glycogen Phosphorylase B"/>
    <property type="match status" value="2"/>
</dbReference>
<dbReference type="PANTHER" id="PTHR45825">
    <property type="entry name" value="GRANULE-BOUND STARCH SYNTHASE 1, CHLOROPLASTIC/AMYLOPLASTIC"/>
    <property type="match status" value="1"/>
</dbReference>
<evidence type="ECO:0000256" key="1">
    <source>
        <dbReference type="ARBA" id="ARBA00001478"/>
    </source>
</evidence>
<dbReference type="Pfam" id="PF08323">
    <property type="entry name" value="Glyco_transf_5"/>
    <property type="match status" value="1"/>
</dbReference>
<dbReference type="GO" id="GO:0005978">
    <property type="term" value="P:glycogen biosynthetic process"/>
    <property type="evidence" value="ECO:0007669"/>
    <property type="project" value="UniProtKB-UniRule"/>
</dbReference>
<dbReference type="InterPro" id="IPR001296">
    <property type="entry name" value="Glyco_trans_1"/>
</dbReference>
<feature type="binding site" evidence="7">
    <location>
        <position position="15"/>
    </location>
    <ligand>
        <name>ADP-alpha-D-glucose</name>
        <dbReference type="ChEBI" id="CHEBI:57498"/>
    </ligand>
</feature>
<dbReference type="InterPro" id="IPR013534">
    <property type="entry name" value="Starch_synth_cat_dom"/>
</dbReference>
<evidence type="ECO:0000259" key="9">
    <source>
        <dbReference type="Pfam" id="PF08323"/>
    </source>
</evidence>
<dbReference type="EC" id="2.4.1.21" evidence="7"/>
<gene>
    <name evidence="7" type="primary">glgA</name>
    <name evidence="10" type="ORF">COT52_01560</name>
</gene>
<dbReference type="SUPFAM" id="SSF53756">
    <property type="entry name" value="UDP-Glycosyltransferase/glycogen phosphorylase"/>
    <property type="match status" value="1"/>
</dbReference>
<comment type="function">
    <text evidence="2 7">Synthesizes alpha-1,4-glucan chains using ADP-glucose.</text>
</comment>
<dbReference type="HAMAP" id="MF_00484">
    <property type="entry name" value="Glycogen_synth"/>
    <property type="match status" value="1"/>
</dbReference>
<dbReference type="EMBL" id="PEYW01000023">
    <property type="protein sequence ID" value="PIS20871.1"/>
    <property type="molecule type" value="Genomic_DNA"/>
</dbReference>
<evidence type="ECO:0000259" key="8">
    <source>
        <dbReference type="Pfam" id="PF00534"/>
    </source>
</evidence>
<evidence type="ECO:0000256" key="5">
    <source>
        <dbReference type="ARBA" id="ARBA00022679"/>
    </source>
</evidence>
<dbReference type="AlphaFoldDB" id="A0A2H0X7P6"/>